<dbReference type="GO" id="GO:0004518">
    <property type="term" value="F:nuclease activity"/>
    <property type="evidence" value="ECO:0007669"/>
    <property type="project" value="InterPro"/>
</dbReference>
<proteinExistence type="inferred from homology"/>
<dbReference type="InterPro" id="IPR026832">
    <property type="entry name" value="Asteroid"/>
</dbReference>
<feature type="compositionally biased region" description="Acidic residues" evidence="2">
    <location>
        <begin position="402"/>
        <end position="411"/>
    </location>
</feature>
<evidence type="ECO:0000313" key="4">
    <source>
        <dbReference type="EnsemblMetazoa" id="AAEL007237-PB"/>
    </source>
</evidence>
<dbReference type="AlphaFoldDB" id="A0A6I8TDW0"/>
<dbReference type="CDD" id="cd18676">
    <property type="entry name" value="PIN_asteroid-like"/>
    <property type="match status" value="1"/>
</dbReference>
<evidence type="ECO:0000256" key="1">
    <source>
        <dbReference type="ARBA" id="ARBA00007398"/>
    </source>
</evidence>
<feature type="region of interest" description="Disordered" evidence="2">
    <location>
        <begin position="368"/>
        <end position="415"/>
    </location>
</feature>
<evidence type="ECO:0000313" key="5">
    <source>
        <dbReference type="Proteomes" id="UP000008820"/>
    </source>
</evidence>
<dbReference type="Gene3D" id="3.40.50.1010">
    <property type="entry name" value="5'-nuclease"/>
    <property type="match status" value="1"/>
</dbReference>
<reference evidence="4 5" key="1">
    <citation type="submission" date="2017-06" db="EMBL/GenBank/DDBJ databases">
        <title>Aedes aegypti genome working group (AGWG) sequencing and assembly.</title>
        <authorList>
            <consortium name="Aedes aegypti Genome Working Group (AGWG)"/>
            <person name="Matthews B.J."/>
        </authorList>
    </citation>
    <scope>NUCLEOTIDE SEQUENCE [LARGE SCALE GENOMIC DNA]</scope>
    <source>
        <strain evidence="4 5">LVP_AGWG</strain>
    </source>
</reference>
<dbReference type="InterPro" id="IPR029060">
    <property type="entry name" value="PIN-like_dom_sf"/>
</dbReference>
<name>A0A6I8TDW0_AEDAE</name>
<protein>
    <recommendedName>
        <fullName evidence="3">XPG N-terminal domain-containing protein</fullName>
    </recommendedName>
</protein>
<dbReference type="EnsemblMetazoa" id="AAEL007237-RB">
    <property type="protein sequence ID" value="AAEL007237-PB"/>
    <property type="gene ID" value="AAEL007237"/>
</dbReference>
<dbReference type="InParanoid" id="A0A6I8TDW0"/>
<dbReference type="OrthoDB" id="25987at2759"/>
<sequence length="820" mass="95341">MGVRGLTTYIASNAERFLDPYELHDTDLVIDGDNLCFQLFVRSEERMGAFGGNYDHYFRAVVEFFELLRKCNVQPWVLLDGGYEQCKLKTVRSRMLGRIQFVKSVRPGSNRLIIPLLVREVFVDAMRAAKVPFMRCLFEADNEVAILARKLNCPVLSYDSDFYIHNVKYIPYVTLNHKIYRKVIENEENFKIELLNQKGGKKRSKRVLLKQGDGPLEEENVHDSYCYLDCSLYTIENLIGKDERLKPEMLPLFAALLGNDYISRRILSKFYASMKVGKISRKVAVHQRRVVAILKWLKHHSLKSATMTILNQVQEKHRDGLLRQLEGAMYGYNCEECQSFEFFGFEEDHTETLEDGADKLRDYLANAEDGETVELEESDDEAVDEERTENEANSDDGNSGGEESEEVEDDTTSPKANAFNWEPWLLEIYQAALTPRFVVDLYHSCLYINYPQVENINEPDSNELCYDLLRYIFSLLKSSKYANNFRYLTRCERVAQFRWLKFENVEMPEGVNFNPNKRKNVALLKVAFRDFSNCEEIFTAVSQLPANMQLYFLCLVFWATKQPAVTPVHVHALIVCLIQLQMIDKRLPNKSRDAKVFQKNQKAYLDNQRKAFQKTEPPSQELPSKATFKKITTAITKPEAILTYDLLLTHFSINDRMLRRHGELDRPTAHIYAQLQAVVLNLFTLNGLLGHPLEPTRMHEFYNGLFIHNLYQSLKSRQDPLDYIKGTVFRYSGTMFAIHRMLYEWLVRLVPQFETRIKTTRTVKKVPQIPKESVQRKKEQVKQMVKNDCLLDSKSSEEEEDDAEYNDLNNQFSQLLVSGQ</sequence>
<keyword evidence="5" id="KW-1185">Reference proteome</keyword>
<reference evidence="4" key="2">
    <citation type="submission" date="2020-05" db="UniProtKB">
        <authorList>
            <consortium name="EnsemblMetazoa"/>
        </authorList>
    </citation>
    <scope>IDENTIFICATION</scope>
    <source>
        <strain evidence="4">LVP_AGWG</strain>
    </source>
</reference>
<comment type="similarity">
    <text evidence="1">Belongs to the asteroid family.</text>
</comment>
<dbReference type="FunCoup" id="A0A6I8TDW0">
    <property type="interactions" value="653"/>
</dbReference>
<feature type="domain" description="XPG N-terminal" evidence="3">
    <location>
        <begin position="1"/>
        <end position="95"/>
    </location>
</feature>
<dbReference type="SUPFAM" id="SSF88723">
    <property type="entry name" value="PIN domain-like"/>
    <property type="match status" value="1"/>
</dbReference>
<dbReference type="InterPro" id="IPR006085">
    <property type="entry name" value="XPG_DNA_repair_N"/>
</dbReference>
<dbReference type="PANTHER" id="PTHR15665:SF1">
    <property type="entry name" value="PROTEIN ASTEROID HOMOLOG 1"/>
    <property type="match status" value="1"/>
</dbReference>
<organism evidence="4 5">
    <name type="scientific">Aedes aegypti</name>
    <name type="common">Yellowfever mosquito</name>
    <name type="synonym">Culex aegypti</name>
    <dbReference type="NCBI Taxonomy" id="7159"/>
    <lineage>
        <taxon>Eukaryota</taxon>
        <taxon>Metazoa</taxon>
        <taxon>Ecdysozoa</taxon>
        <taxon>Arthropoda</taxon>
        <taxon>Hexapoda</taxon>
        <taxon>Insecta</taxon>
        <taxon>Pterygota</taxon>
        <taxon>Neoptera</taxon>
        <taxon>Endopterygota</taxon>
        <taxon>Diptera</taxon>
        <taxon>Nematocera</taxon>
        <taxon>Culicoidea</taxon>
        <taxon>Culicidae</taxon>
        <taxon>Culicinae</taxon>
        <taxon>Aedini</taxon>
        <taxon>Aedes</taxon>
        <taxon>Stegomyia</taxon>
    </lineage>
</organism>
<dbReference type="Proteomes" id="UP000008820">
    <property type="component" value="Chromosome 2"/>
</dbReference>
<evidence type="ECO:0000259" key="3">
    <source>
        <dbReference type="Pfam" id="PF00752"/>
    </source>
</evidence>
<evidence type="ECO:0000256" key="2">
    <source>
        <dbReference type="SAM" id="MobiDB-lite"/>
    </source>
</evidence>
<feature type="compositionally biased region" description="Acidic residues" evidence="2">
    <location>
        <begin position="368"/>
        <end position="394"/>
    </location>
</feature>
<feature type="region of interest" description="Disordered" evidence="2">
    <location>
        <begin position="788"/>
        <end position="808"/>
    </location>
</feature>
<dbReference type="PANTHER" id="PTHR15665">
    <property type="entry name" value="ASTEROID PROTEIN"/>
    <property type="match status" value="1"/>
</dbReference>
<dbReference type="Pfam" id="PF00752">
    <property type="entry name" value="XPG_N"/>
    <property type="match status" value="1"/>
</dbReference>
<accession>A0A6I8TDW0</accession>
<gene>
    <name evidence="4" type="primary">5568936</name>
</gene>